<keyword evidence="12" id="KW-1185">Reference proteome</keyword>
<dbReference type="Pfam" id="PF00441">
    <property type="entry name" value="Acyl-CoA_dh_1"/>
    <property type="match status" value="1"/>
</dbReference>
<gene>
    <name evidence="11" type="ORF">GCM10009765_72910</name>
</gene>
<feature type="domain" description="Acyl-CoA oxidase/dehydrogenase middle" evidence="9">
    <location>
        <begin position="128"/>
        <end position="217"/>
    </location>
</feature>
<dbReference type="Gene3D" id="1.10.540.10">
    <property type="entry name" value="Acyl-CoA dehydrogenase/oxidase, N-terminal domain"/>
    <property type="match status" value="1"/>
</dbReference>
<accession>A0ABP4UW99</accession>
<comment type="caution">
    <text evidence="11">The sequence shown here is derived from an EMBL/GenBank/DDBJ whole genome shotgun (WGS) entry which is preliminary data.</text>
</comment>
<proteinExistence type="inferred from homology"/>
<dbReference type="Gene3D" id="2.40.110.10">
    <property type="entry name" value="Butyryl-CoA Dehydrogenase, subunit A, domain 2"/>
    <property type="match status" value="1"/>
</dbReference>
<dbReference type="InterPro" id="IPR009100">
    <property type="entry name" value="AcylCoA_DH/oxidase_NM_dom_sf"/>
</dbReference>
<dbReference type="InterPro" id="IPR046373">
    <property type="entry name" value="Acyl-CoA_Oxase/DH_mid-dom_sf"/>
</dbReference>
<sequence length="428" mass="47372">MAWDFSTEPEFAAKLAWMRDFVRDEIMPLETLEPDRELLAKLTEPLKEEVKRQGLWAAHLPPELGGGGFGQVKLGLMHEILGACAYAPSVFGNNAPDSGNAELLALGANEEQKQRWMYPLLEGKLRSAFSMTEPGAGADPTLLTTRAVRDGGEWVINGHKWFTSNGSTADFLIVMVVTDPDAAPRRRASMIVVPVDTPGVRILRDIPTMGHPYERTGEPGGHAEIIYEDVHVPVENLIGEVGDGFVLAQKRLGPGRIHHCMRWLGQSRRAFDMLCERAVSRYVHGSVLADKQLVQDWVASSAAEMQAARLMTLHAAWKMDTEGVAASLSEIAMIKFWGASVLYNVIDRAIQAHGSLGYTTDLPLEAMYRHARAARIYDGPDEVHKVTVARRILRDYRPADVPTEHVPTRREAARAKFGSLLDTYASNE</sequence>
<protein>
    <submittedName>
        <fullName evidence="11">Acyl-CoA dehydrogenase family protein</fullName>
    </submittedName>
</protein>
<dbReference type="InterPro" id="IPR036250">
    <property type="entry name" value="AcylCo_DH-like_C"/>
</dbReference>
<evidence type="ECO:0000256" key="6">
    <source>
        <dbReference type="ARBA" id="ARBA00023002"/>
    </source>
</evidence>
<evidence type="ECO:0000259" key="10">
    <source>
        <dbReference type="Pfam" id="PF02771"/>
    </source>
</evidence>
<dbReference type="EMBL" id="BAAANY010000038">
    <property type="protein sequence ID" value="GAA1713237.1"/>
    <property type="molecule type" value="Genomic_DNA"/>
</dbReference>
<dbReference type="SUPFAM" id="SSF56645">
    <property type="entry name" value="Acyl-CoA dehydrogenase NM domain-like"/>
    <property type="match status" value="1"/>
</dbReference>
<dbReference type="Proteomes" id="UP001500618">
    <property type="component" value="Unassembled WGS sequence"/>
</dbReference>
<dbReference type="InterPro" id="IPR006091">
    <property type="entry name" value="Acyl-CoA_Oxase/DH_mid-dom"/>
</dbReference>
<evidence type="ECO:0000256" key="4">
    <source>
        <dbReference type="ARBA" id="ARBA00022630"/>
    </source>
</evidence>
<dbReference type="InterPro" id="IPR009075">
    <property type="entry name" value="AcylCo_DH/oxidase_C"/>
</dbReference>
<dbReference type="SUPFAM" id="SSF47203">
    <property type="entry name" value="Acyl-CoA dehydrogenase C-terminal domain-like"/>
    <property type="match status" value="1"/>
</dbReference>
<evidence type="ECO:0000256" key="2">
    <source>
        <dbReference type="ARBA" id="ARBA00009347"/>
    </source>
</evidence>
<evidence type="ECO:0000256" key="1">
    <source>
        <dbReference type="ARBA" id="ARBA00001974"/>
    </source>
</evidence>
<evidence type="ECO:0000313" key="11">
    <source>
        <dbReference type="EMBL" id="GAA1713237.1"/>
    </source>
</evidence>
<reference evidence="12" key="1">
    <citation type="journal article" date="2019" name="Int. J. Syst. Evol. Microbiol.">
        <title>The Global Catalogue of Microorganisms (GCM) 10K type strain sequencing project: providing services to taxonomists for standard genome sequencing and annotation.</title>
        <authorList>
            <consortium name="The Broad Institute Genomics Platform"/>
            <consortium name="The Broad Institute Genome Sequencing Center for Infectious Disease"/>
            <person name="Wu L."/>
            <person name="Ma J."/>
        </authorList>
    </citation>
    <scope>NUCLEOTIDE SEQUENCE [LARGE SCALE GENOMIC DNA]</scope>
    <source>
        <strain evidence="12">JCM 14718</strain>
    </source>
</reference>
<comment type="cofactor">
    <cofactor evidence="1 7">
        <name>FAD</name>
        <dbReference type="ChEBI" id="CHEBI:57692"/>
    </cofactor>
</comment>
<dbReference type="PANTHER" id="PTHR48083">
    <property type="entry name" value="MEDIUM-CHAIN SPECIFIC ACYL-COA DEHYDROGENASE, MITOCHONDRIAL-RELATED"/>
    <property type="match status" value="1"/>
</dbReference>
<keyword evidence="6 7" id="KW-0560">Oxidoreductase</keyword>
<organism evidence="11 12">
    <name type="scientific">Fodinicola feengrottensis</name>
    <dbReference type="NCBI Taxonomy" id="435914"/>
    <lineage>
        <taxon>Bacteria</taxon>
        <taxon>Bacillati</taxon>
        <taxon>Actinomycetota</taxon>
        <taxon>Actinomycetes</taxon>
        <taxon>Mycobacteriales</taxon>
        <taxon>Fodinicola</taxon>
    </lineage>
</organism>
<keyword evidence="4 7" id="KW-0285">Flavoprotein</keyword>
<dbReference type="PANTHER" id="PTHR48083:SF13">
    <property type="entry name" value="ACYL-COA DEHYDROGENASE FAMILY MEMBER 11"/>
    <property type="match status" value="1"/>
</dbReference>
<feature type="domain" description="Acyl-CoA dehydrogenase/oxidase C-terminal" evidence="8">
    <location>
        <begin position="242"/>
        <end position="393"/>
    </location>
</feature>
<dbReference type="Gene3D" id="1.20.140.10">
    <property type="entry name" value="Butyryl-CoA Dehydrogenase, subunit A, domain 3"/>
    <property type="match status" value="1"/>
</dbReference>
<dbReference type="InterPro" id="IPR037069">
    <property type="entry name" value="AcylCoA_DH/ox_N_sf"/>
</dbReference>
<dbReference type="Pfam" id="PF02771">
    <property type="entry name" value="Acyl-CoA_dh_N"/>
    <property type="match status" value="1"/>
</dbReference>
<dbReference type="InterPro" id="IPR013786">
    <property type="entry name" value="AcylCoA_DH/ox_N"/>
</dbReference>
<name>A0ABP4UW99_9ACTN</name>
<keyword evidence="5 7" id="KW-0274">FAD</keyword>
<evidence type="ECO:0000256" key="3">
    <source>
        <dbReference type="ARBA" id="ARBA00011738"/>
    </source>
</evidence>
<evidence type="ECO:0000259" key="8">
    <source>
        <dbReference type="Pfam" id="PF00441"/>
    </source>
</evidence>
<evidence type="ECO:0000256" key="7">
    <source>
        <dbReference type="RuleBase" id="RU362125"/>
    </source>
</evidence>
<dbReference type="RefSeq" id="WP_344314675.1">
    <property type="nucleotide sequence ID" value="NZ_BAAANY010000038.1"/>
</dbReference>
<comment type="similarity">
    <text evidence="2 7">Belongs to the acyl-CoA dehydrogenase family.</text>
</comment>
<evidence type="ECO:0000256" key="5">
    <source>
        <dbReference type="ARBA" id="ARBA00022827"/>
    </source>
</evidence>
<evidence type="ECO:0000313" key="12">
    <source>
        <dbReference type="Proteomes" id="UP001500618"/>
    </source>
</evidence>
<feature type="domain" description="Acyl-CoA dehydrogenase/oxidase N-terminal" evidence="10">
    <location>
        <begin position="17"/>
        <end position="124"/>
    </location>
</feature>
<dbReference type="InterPro" id="IPR050741">
    <property type="entry name" value="Acyl-CoA_dehydrogenase"/>
</dbReference>
<dbReference type="Pfam" id="PF02770">
    <property type="entry name" value="Acyl-CoA_dh_M"/>
    <property type="match status" value="1"/>
</dbReference>
<evidence type="ECO:0000259" key="9">
    <source>
        <dbReference type="Pfam" id="PF02770"/>
    </source>
</evidence>
<comment type="subunit">
    <text evidence="3">Homodimer.</text>
</comment>